<name>A0ABT6KS17_9MICO</name>
<keyword evidence="2" id="KW-1003">Cell membrane</keyword>
<reference evidence="7 8" key="1">
    <citation type="submission" date="2023-04" db="EMBL/GenBank/DDBJ databases">
        <title>Genome Encyclopedia of Bacteria and Archaea VI: Functional Genomics of Type Strains.</title>
        <authorList>
            <person name="Whitman W."/>
        </authorList>
    </citation>
    <scope>NUCLEOTIDE SEQUENCE [LARGE SCALE GENOMIC DNA]</scope>
    <source>
        <strain evidence="7 8">SG_E_30_P1</strain>
    </source>
</reference>
<feature type="transmembrane region" description="Helical" evidence="6">
    <location>
        <begin position="94"/>
        <end position="114"/>
    </location>
</feature>
<dbReference type="PANTHER" id="PTHR30250:SF11">
    <property type="entry name" value="O-ANTIGEN TRANSPORTER-RELATED"/>
    <property type="match status" value="1"/>
</dbReference>
<keyword evidence="8" id="KW-1185">Reference proteome</keyword>
<protein>
    <submittedName>
        <fullName evidence="7">O-antigen/teichoic acid export membrane protein</fullName>
    </submittedName>
</protein>
<gene>
    <name evidence="7" type="ORF">M2152_002054</name>
</gene>
<keyword evidence="3 6" id="KW-0812">Transmembrane</keyword>
<evidence type="ECO:0000256" key="5">
    <source>
        <dbReference type="ARBA" id="ARBA00023136"/>
    </source>
</evidence>
<dbReference type="Proteomes" id="UP001160142">
    <property type="component" value="Unassembled WGS sequence"/>
</dbReference>
<evidence type="ECO:0000313" key="8">
    <source>
        <dbReference type="Proteomes" id="UP001160142"/>
    </source>
</evidence>
<dbReference type="Pfam" id="PF13440">
    <property type="entry name" value="Polysacc_synt_3"/>
    <property type="match status" value="2"/>
</dbReference>
<comment type="subcellular location">
    <subcellularLocation>
        <location evidence="1">Cell membrane</location>
        <topology evidence="1">Multi-pass membrane protein</topology>
    </subcellularLocation>
</comment>
<evidence type="ECO:0000256" key="3">
    <source>
        <dbReference type="ARBA" id="ARBA00022692"/>
    </source>
</evidence>
<accession>A0ABT6KS17</accession>
<evidence type="ECO:0000256" key="4">
    <source>
        <dbReference type="ARBA" id="ARBA00022989"/>
    </source>
</evidence>
<feature type="transmembrane region" description="Helical" evidence="6">
    <location>
        <begin position="290"/>
        <end position="312"/>
    </location>
</feature>
<feature type="transmembrane region" description="Helical" evidence="6">
    <location>
        <begin position="324"/>
        <end position="344"/>
    </location>
</feature>
<organism evidence="7 8">
    <name type="scientific">Antiquaquibacter oligotrophicus</name>
    <dbReference type="NCBI Taxonomy" id="2880260"/>
    <lineage>
        <taxon>Bacteria</taxon>
        <taxon>Bacillati</taxon>
        <taxon>Actinomycetota</taxon>
        <taxon>Actinomycetes</taxon>
        <taxon>Micrococcales</taxon>
        <taxon>Microbacteriaceae</taxon>
        <taxon>Antiquaquibacter</taxon>
    </lineage>
</organism>
<feature type="transmembrane region" description="Helical" evidence="6">
    <location>
        <begin position="382"/>
        <end position="401"/>
    </location>
</feature>
<evidence type="ECO:0000256" key="2">
    <source>
        <dbReference type="ARBA" id="ARBA00022475"/>
    </source>
</evidence>
<evidence type="ECO:0000256" key="1">
    <source>
        <dbReference type="ARBA" id="ARBA00004651"/>
    </source>
</evidence>
<dbReference type="PANTHER" id="PTHR30250">
    <property type="entry name" value="PST FAMILY PREDICTED COLANIC ACID TRANSPORTER"/>
    <property type="match status" value="1"/>
</dbReference>
<dbReference type="EMBL" id="JARXVQ010000001">
    <property type="protein sequence ID" value="MDH6181872.1"/>
    <property type="molecule type" value="Genomic_DNA"/>
</dbReference>
<dbReference type="InterPro" id="IPR050833">
    <property type="entry name" value="Poly_Biosynth_Transport"/>
</dbReference>
<feature type="transmembrane region" description="Helical" evidence="6">
    <location>
        <begin position="176"/>
        <end position="198"/>
    </location>
</feature>
<evidence type="ECO:0000313" key="7">
    <source>
        <dbReference type="EMBL" id="MDH6181872.1"/>
    </source>
</evidence>
<feature type="transmembrane region" description="Helical" evidence="6">
    <location>
        <begin position="17"/>
        <end position="38"/>
    </location>
</feature>
<feature type="transmembrane region" description="Helical" evidence="6">
    <location>
        <begin position="50"/>
        <end position="73"/>
    </location>
</feature>
<evidence type="ECO:0000256" key="6">
    <source>
        <dbReference type="SAM" id="Phobius"/>
    </source>
</evidence>
<keyword evidence="4 6" id="KW-1133">Transmembrane helix</keyword>
<sequence length="423" mass="43714">MSAGEAKKPRKGVAHQFAWVSSGRILAAVLQAFGLVLVARSVSPGDFGVLAAFLGVAAVAQTVIDGGVSTFVIRERAARPGSGDIAVGLRFNNVTSTILGAVTGATVLLLGWLATPTYLLLLPLAVWIGAQRNADNRLSILIADGDAWINVSNLLARRALSVGIIATGIGIGLNPILAFALAEATSCAASAIFANVFIRRRVAPRSSLSFAKLLRSSSPYWVHSMATQARNLDSLLVGLAAGPTQAGFYSSGSRLTNPLRILPNSLSVVLMPEATRAHANSRSMKPFLKLSGIMVLATLVLAVALVVLTPWAVQFGLGKEYVPAIPAVQVTVAALPLWSAISLLQAILQSTGNKRAVAVTSTTFAVIALAGVAIGANQWGATGAAFAVTASLVVQAATLAVRLTATLRRRPNGSATSTPTDTN</sequence>
<dbReference type="RefSeq" id="WP_322134171.1">
    <property type="nucleotide sequence ID" value="NZ_JARXVQ010000001.1"/>
</dbReference>
<proteinExistence type="predicted"/>
<feature type="transmembrane region" description="Helical" evidence="6">
    <location>
        <begin position="356"/>
        <end position="376"/>
    </location>
</feature>
<comment type="caution">
    <text evidence="7">The sequence shown here is derived from an EMBL/GenBank/DDBJ whole genome shotgun (WGS) entry which is preliminary data.</text>
</comment>
<keyword evidence="5 6" id="KW-0472">Membrane</keyword>